<protein>
    <submittedName>
        <fullName evidence="1">Uncharacterized protein</fullName>
    </submittedName>
</protein>
<gene>
    <name evidence="1" type="ORF">N7463_005807</name>
</gene>
<comment type="caution">
    <text evidence="1">The sequence shown here is derived from an EMBL/GenBank/DDBJ whole genome shotgun (WGS) entry which is preliminary data.</text>
</comment>
<name>A0A9W9XT93_9EURO</name>
<keyword evidence="2" id="KW-1185">Reference proteome</keyword>
<organism evidence="1 2">
    <name type="scientific">Penicillium fimorum</name>
    <dbReference type="NCBI Taxonomy" id="1882269"/>
    <lineage>
        <taxon>Eukaryota</taxon>
        <taxon>Fungi</taxon>
        <taxon>Dikarya</taxon>
        <taxon>Ascomycota</taxon>
        <taxon>Pezizomycotina</taxon>
        <taxon>Eurotiomycetes</taxon>
        <taxon>Eurotiomycetidae</taxon>
        <taxon>Eurotiales</taxon>
        <taxon>Aspergillaceae</taxon>
        <taxon>Penicillium</taxon>
    </lineage>
</organism>
<accession>A0A9W9XT93</accession>
<reference evidence="1" key="2">
    <citation type="journal article" date="2023" name="IMA Fungus">
        <title>Comparative genomic study of the Penicillium genus elucidates a diverse pangenome and 15 lateral gene transfer events.</title>
        <authorList>
            <person name="Petersen C."/>
            <person name="Sorensen T."/>
            <person name="Nielsen M.R."/>
            <person name="Sondergaard T.E."/>
            <person name="Sorensen J.L."/>
            <person name="Fitzpatrick D.A."/>
            <person name="Frisvad J.C."/>
            <person name="Nielsen K.L."/>
        </authorList>
    </citation>
    <scope>NUCLEOTIDE SEQUENCE</scope>
    <source>
        <strain evidence="1">IBT 29495</strain>
    </source>
</reference>
<dbReference type="Proteomes" id="UP001149954">
    <property type="component" value="Unassembled WGS sequence"/>
</dbReference>
<evidence type="ECO:0000313" key="2">
    <source>
        <dbReference type="Proteomes" id="UP001149954"/>
    </source>
</evidence>
<sequence length="81" mass="9298">MPYHPQQTVFRVSFVWVHAVPLPDEKSPSETLQRRLLSTEDRLSSFLLLKVKAYHGPGCFHCKTVDWTDRAAGQSGIWMVI</sequence>
<proteinExistence type="predicted"/>
<dbReference type="AlphaFoldDB" id="A0A9W9XT93"/>
<reference evidence="1" key="1">
    <citation type="submission" date="2022-12" db="EMBL/GenBank/DDBJ databases">
        <authorList>
            <person name="Petersen C."/>
        </authorList>
    </citation>
    <scope>NUCLEOTIDE SEQUENCE</scope>
    <source>
        <strain evidence="1">IBT 29495</strain>
    </source>
</reference>
<dbReference type="OrthoDB" id="10397531at2759"/>
<dbReference type="EMBL" id="JAPWDS010000003">
    <property type="protein sequence ID" value="KAJ5502933.1"/>
    <property type="molecule type" value="Genomic_DNA"/>
</dbReference>
<evidence type="ECO:0000313" key="1">
    <source>
        <dbReference type="EMBL" id="KAJ5502933.1"/>
    </source>
</evidence>